<dbReference type="Pfam" id="PF13489">
    <property type="entry name" value="Methyltransf_23"/>
    <property type="match status" value="1"/>
</dbReference>
<evidence type="ECO:0000313" key="3">
    <source>
        <dbReference type="EMBL" id="CAB5062923.1"/>
    </source>
</evidence>
<dbReference type="Gene3D" id="3.40.50.150">
    <property type="entry name" value="Vaccinia Virus protein VP39"/>
    <property type="match status" value="1"/>
</dbReference>
<protein>
    <submittedName>
        <fullName evidence="3">Unannotated protein</fullName>
    </submittedName>
</protein>
<dbReference type="InterPro" id="IPR013691">
    <property type="entry name" value="MeTrfase_14"/>
</dbReference>
<evidence type="ECO:0000259" key="2">
    <source>
        <dbReference type="Pfam" id="PF08484"/>
    </source>
</evidence>
<evidence type="ECO:0000259" key="1">
    <source>
        <dbReference type="Pfam" id="PF08421"/>
    </source>
</evidence>
<dbReference type="AlphaFoldDB" id="A0A6J7UAC2"/>
<dbReference type="CDD" id="cd02440">
    <property type="entry name" value="AdoMet_MTases"/>
    <property type="match status" value="1"/>
</dbReference>
<dbReference type="Pfam" id="PF08421">
    <property type="entry name" value="Methyltransf_13"/>
    <property type="match status" value="1"/>
</dbReference>
<dbReference type="PANTHER" id="PTHR43861:SF5">
    <property type="entry name" value="BLL5978 PROTEIN"/>
    <property type="match status" value="1"/>
</dbReference>
<dbReference type="Gene3D" id="3.40.50.720">
    <property type="entry name" value="NAD(P)-binding Rossmann-like Domain"/>
    <property type="match status" value="1"/>
</dbReference>
<gene>
    <name evidence="3" type="ORF">UFOPK4358_00481</name>
</gene>
<accession>A0A6J7UAC2</accession>
<dbReference type="EMBL" id="CAFBQQ010000056">
    <property type="protein sequence ID" value="CAB5062923.1"/>
    <property type="molecule type" value="Genomic_DNA"/>
</dbReference>
<dbReference type="PANTHER" id="PTHR43861">
    <property type="entry name" value="TRANS-ACONITATE 2-METHYLTRANSFERASE-RELATED"/>
    <property type="match status" value="1"/>
</dbReference>
<dbReference type="InterPro" id="IPR038576">
    <property type="entry name" value="Methyltransf_Zn-bd_dom_put_sf"/>
</dbReference>
<name>A0A6J7UAC2_9ZZZZ</name>
<dbReference type="SUPFAM" id="SSF53335">
    <property type="entry name" value="S-adenosyl-L-methionine-dependent methyltransferases"/>
    <property type="match status" value="1"/>
</dbReference>
<reference evidence="3" key="1">
    <citation type="submission" date="2020-05" db="EMBL/GenBank/DDBJ databases">
        <authorList>
            <person name="Chiriac C."/>
            <person name="Salcher M."/>
            <person name="Ghai R."/>
            <person name="Kavagutti S V."/>
        </authorList>
    </citation>
    <scope>NUCLEOTIDE SEQUENCE</scope>
</reference>
<dbReference type="Pfam" id="PF08484">
    <property type="entry name" value="Methyltransf_14"/>
    <property type="match status" value="1"/>
</dbReference>
<dbReference type="InterPro" id="IPR029063">
    <property type="entry name" value="SAM-dependent_MTases_sf"/>
</dbReference>
<feature type="domain" description="C-methyltransferase" evidence="2">
    <location>
        <begin position="246"/>
        <end position="413"/>
    </location>
</feature>
<organism evidence="3">
    <name type="scientific">freshwater metagenome</name>
    <dbReference type="NCBI Taxonomy" id="449393"/>
    <lineage>
        <taxon>unclassified sequences</taxon>
        <taxon>metagenomes</taxon>
        <taxon>ecological metagenomes</taxon>
    </lineage>
</organism>
<dbReference type="Gene3D" id="6.20.50.110">
    <property type="entry name" value="Methyltransferase, zinc-binding domain"/>
    <property type="match status" value="1"/>
</dbReference>
<proteinExistence type="predicted"/>
<feature type="domain" description="Methyltransferase putative zinc binding" evidence="1">
    <location>
        <begin position="8"/>
        <end position="69"/>
    </location>
</feature>
<sequence>MFKTLSNCRLCAGDFYNKTLKLKDTPPANELYPTRIAAREAQKFPLELVMCSKCKHVQLKHIVNPKRLFDEYVYKSGTSNFFINHFDKLAELIASKYPVSNYVLEVGSNDGILLSSLLKRDIKAIGVEPSEYLAKECVGNNQIVYNSYFDEKTVNEILSTHGKASIVLGNNVFAHIEDLREAFKNVSKILDSDGLFIFEVAHLKYILTDGIFDTIYHEHMSYHTAISMEIFCKDFGFKMISIEKIPSHGGSLRFFLSKDQKIQVDSSVQEIVEEEKVLKLDSEKVLELIEEKINMIKLSVSKVMNDFQMKSKSRYIGYGAPAKVVTFLAQMDLEKIDLVGIIDDNLSKQNKYLPGSGFEIISTEQMKQVLLKDEAARDFGVICFIFPWNLKAEIVKKLHSWVPNNSNGVVFFPMVEKVEI</sequence>
<dbReference type="InterPro" id="IPR013630">
    <property type="entry name" value="Methyltransf_Zn-bd_dom_put"/>
</dbReference>